<dbReference type="GO" id="GO:0005634">
    <property type="term" value="C:nucleus"/>
    <property type="evidence" value="ECO:0007669"/>
    <property type="project" value="UniProtKB-SubCell"/>
</dbReference>
<dbReference type="PANTHER" id="PTHR31001:SF87">
    <property type="entry name" value="COL-21"/>
    <property type="match status" value="1"/>
</dbReference>
<evidence type="ECO:0000256" key="2">
    <source>
        <dbReference type="ARBA" id="ARBA00023242"/>
    </source>
</evidence>
<evidence type="ECO:0000313" key="5">
    <source>
        <dbReference type="Proteomes" id="UP001164286"/>
    </source>
</evidence>
<name>A0AA38LQW5_9TREE</name>
<evidence type="ECO:0000256" key="1">
    <source>
        <dbReference type="ARBA" id="ARBA00004123"/>
    </source>
</evidence>
<feature type="non-terminal residue" evidence="4">
    <location>
        <position position="484"/>
    </location>
</feature>
<dbReference type="Pfam" id="PF04082">
    <property type="entry name" value="Fungal_trans"/>
    <property type="match status" value="1"/>
</dbReference>
<comment type="subcellular location">
    <subcellularLocation>
        <location evidence="1">Nucleus</location>
    </subcellularLocation>
</comment>
<dbReference type="Proteomes" id="UP001164286">
    <property type="component" value="Unassembled WGS sequence"/>
</dbReference>
<evidence type="ECO:0000259" key="3">
    <source>
        <dbReference type="SMART" id="SM00906"/>
    </source>
</evidence>
<proteinExistence type="predicted"/>
<sequence length="484" mass="53721">SSWTDAYSSSISALMSSLPSADIQRILFDSFFTDPFLAEGITLLQTQFMEQLKTVTERQGQRSREGDATTLANAFAILGTALRIMPDETSRLLLASSTAGMYGHLQPKSLSRIISPQLASHLDPTPLDQRYFDLALICSQMAESGDTPSVMLVMLKLVLYRNLAMRKDRQTVSGQYLCGAIKIAQTMGLGKEWEWQPLGEREMKRRIMWSLYVADRHLSFETAVPYTLLEAHQGIHLPSPISEHDLHQLAPDATALPPHKTELGPTPCTALFLHTHLARKITPILDSFATLSPSKTPHGLVLGFDQSLDTFQEKLPTYMRFFPLTDTRWDSSHAYLSAHRIRLHARILAYRQGVHRSFIITYLRPSAPAGIRGVMAHICLSSLRTQRSAKMLDPKIAPRIYEPLVVFESAMILGLILYVDRAMTIGQGAAPAPEAMMWREGLANGVELLDNISAGVAGDAARKAVKVLREMSAKVDASPQETKL</sequence>
<organism evidence="4 5">
    <name type="scientific">Dioszegia hungarica</name>
    <dbReference type="NCBI Taxonomy" id="4972"/>
    <lineage>
        <taxon>Eukaryota</taxon>
        <taxon>Fungi</taxon>
        <taxon>Dikarya</taxon>
        <taxon>Basidiomycota</taxon>
        <taxon>Agaricomycotina</taxon>
        <taxon>Tremellomycetes</taxon>
        <taxon>Tremellales</taxon>
        <taxon>Bulleribasidiaceae</taxon>
        <taxon>Dioszegia</taxon>
    </lineage>
</organism>
<dbReference type="GO" id="GO:0006351">
    <property type="term" value="P:DNA-templated transcription"/>
    <property type="evidence" value="ECO:0007669"/>
    <property type="project" value="InterPro"/>
</dbReference>
<keyword evidence="2" id="KW-0539">Nucleus</keyword>
<dbReference type="EMBL" id="JAKWFO010000014">
    <property type="protein sequence ID" value="KAI9632385.1"/>
    <property type="molecule type" value="Genomic_DNA"/>
</dbReference>
<reference evidence="4" key="1">
    <citation type="journal article" date="2022" name="G3 (Bethesda)">
        <title>High quality genome of the basidiomycete yeast Dioszegia hungarica PDD-24b-2 isolated from cloud water.</title>
        <authorList>
            <person name="Jarrige D."/>
            <person name="Haridas S."/>
            <person name="Bleykasten-Grosshans C."/>
            <person name="Joly M."/>
            <person name="Nadalig T."/>
            <person name="Sancelme M."/>
            <person name="Vuilleumier S."/>
            <person name="Grigoriev I.V."/>
            <person name="Amato P."/>
            <person name="Bringel F."/>
        </authorList>
    </citation>
    <scope>NUCLEOTIDE SEQUENCE</scope>
    <source>
        <strain evidence="4">PDD-24b-2</strain>
    </source>
</reference>
<gene>
    <name evidence="4" type="ORF">MKK02DRAFT_20526</name>
</gene>
<dbReference type="AlphaFoldDB" id="A0AA38LQW5"/>
<comment type="caution">
    <text evidence="4">The sequence shown here is derived from an EMBL/GenBank/DDBJ whole genome shotgun (WGS) entry which is preliminary data.</text>
</comment>
<dbReference type="CDD" id="cd12148">
    <property type="entry name" value="fungal_TF_MHR"/>
    <property type="match status" value="1"/>
</dbReference>
<dbReference type="PANTHER" id="PTHR31001">
    <property type="entry name" value="UNCHARACTERIZED TRANSCRIPTIONAL REGULATORY PROTEIN"/>
    <property type="match status" value="1"/>
</dbReference>
<dbReference type="RefSeq" id="XP_052942162.1">
    <property type="nucleotide sequence ID" value="XM_053086271.1"/>
</dbReference>
<dbReference type="InterPro" id="IPR050613">
    <property type="entry name" value="Sec_Metabolite_Reg"/>
</dbReference>
<dbReference type="GO" id="GO:0003677">
    <property type="term" value="F:DNA binding"/>
    <property type="evidence" value="ECO:0007669"/>
    <property type="project" value="InterPro"/>
</dbReference>
<evidence type="ECO:0000313" key="4">
    <source>
        <dbReference type="EMBL" id="KAI9632385.1"/>
    </source>
</evidence>
<accession>A0AA38LQW5</accession>
<keyword evidence="5" id="KW-1185">Reference proteome</keyword>
<dbReference type="GeneID" id="77725472"/>
<dbReference type="InterPro" id="IPR007219">
    <property type="entry name" value="XnlR_reg_dom"/>
</dbReference>
<dbReference type="SMART" id="SM00906">
    <property type="entry name" value="Fungal_trans"/>
    <property type="match status" value="1"/>
</dbReference>
<dbReference type="GO" id="GO:0008270">
    <property type="term" value="F:zinc ion binding"/>
    <property type="evidence" value="ECO:0007669"/>
    <property type="project" value="InterPro"/>
</dbReference>
<protein>
    <recommendedName>
        <fullName evidence="3">Xylanolytic transcriptional activator regulatory domain-containing protein</fullName>
    </recommendedName>
</protein>
<feature type="domain" description="Xylanolytic transcriptional activator regulatory" evidence="3">
    <location>
        <begin position="173"/>
        <end position="246"/>
    </location>
</feature>